<sequence>MIEFAKSVVGSRALTARVPRIAPGGTARDRRGTAKIARLRAAGTGWAAGKIVRRERGINLADLIDTRATENPAIPAGLLMRAADDADGAYKADVRSKNSGGGVIAVRELS</sequence>
<gene>
    <name evidence="1" type="ORF">BKD09_17775</name>
</gene>
<evidence type="ECO:0000313" key="1">
    <source>
        <dbReference type="EMBL" id="APG10180.1"/>
    </source>
</evidence>
<dbReference type="Proteomes" id="UP000181962">
    <property type="component" value="Chromosome"/>
</dbReference>
<protein>
    <submittedName>
        <fullName evidence="1">Uncharacterized protein</fullName>
    </submittedName>
</protein>
<proteinExistence type="predicted"/>
<organism evidence="1 2">
    <name type="scientific">Bradyrhizobium japonicum</name>
    <dbReference type="NCBI Taxonomy" id="375"/>
    <lineage>
        <taxon>Bacteria</taxon>
        <taxon>Pseudomonadati</taxon>
        <taxon>Pseudomonadota</taxon>
        <taxon>Alphaproteobacteria</taxon>
        <taxon>Hyphomicrobiales</taxon>
        <taxon>Nitrobacteraceae</taxon>
        <taxon>Bradyrhizobium</taxon>
    </lineage>
</organism>
<reference evidence="1 2" key="1">
    <citation type="submission" date="2016-11" db="EMBL/GenBank/DDBJ databases">
        <title>Complete Genome Sequence of Bradyrhizobium sp. strain J5, an isolated from soybean nodule in Hokkaido.</title>
        <authorList>
            <person name="Kanehara K."/>
        </authorList>
    </citation>
    <scope>NUCLEOTIDE SEQUENCE [LARGE SCALE GENOMIC DNA]</scope>
    <source>
        <strain evidence="1 2">J5</strain>
    </source>
</reference>
<dbReference type="EMBL" id="CP017637">
    <property type="protein sequence ID" value="APG10180.1"/>
    <property type="molecule type" value="Genomic_DNA"/>
</dbReference>
<dbReference type="AlphaFoldDB" id="A0A1L3FA58"/>
<accession>A0A1L3FA58</accession>
<name>A0A1L3FA58_BRAJP</name>
<evidence type="ECO:0000313" key="2">
    <source>
        <dbReference type="Proteomes" id="UP000181962"/>
    </source>
</evidence>